<dbReference type="EMBL" id="MU117997">
    <property type="protein sequence ID" value="KAF9649507.1"/>
    <property type="molecule type" value="Genomic_DNA"/>
</dbReference>
<proteinExistence type="predicted"/>
<organism evidence="1 2">
    <name type="scientific">Thelephora ganbajun</name>
    <name type="common">Ganba fungus</name>
    <dbReference type="NCBI Taxonomy" id="370292"/>
    <lineage>
        <taxon>Eukaryota</taxon>
        <taxon>Fungi</taxon>
        <taxon>Dikarya</taxon>
        <taxon>Basidiomycota</taxon>
        <taxon>Agaricomycotina</taxon>
        <taxon>Agaricomycetes</taxon>
        <taxon>Thelephorales</taxon>
        <taxon>Thelephoraceae</taxon>
        <taxon>Thelephora</taxon>
    </lineage>
</organism>
<dbReference type="Proteomes" id="UP000886501">
    <property type="component" value="Unassembled WGS sequence"/>
</dbReference>
<name>A0ACB6ZIX4_THEGA</name>
<accession>A0ACB6ZIX4</accession>
<reference evidence="1" key="2">
    <citation type="journal article" date="2020" name="Nat. Commun.">
        <title>Large-scale genome sequencing of mycorrhizal fungi provides insights into the early evolution of symbiotic traits.</title>
        <authorList>
            <person name="Miyauchi S."/>
            <person name="Kiss E."/>
            <person name="Kuo A."/>
            <person name="Drula E."/>
            <person name="Kohler A."/>
            <person name="Sanchez-Garcia M."/>
            <person name="Morin E."/>
            <person name="Andreopoulos B."/>
            <person name="Barry K.W."/>
            <person name="Bonito G."/>
            <person name="Buee M."/>
            <person name="Carver A."/>
            <person name="Chen C."/>
            <person name="Cichocki N."/>
            <person name="Clum A."/>
            <person name="Culley D."/>
            <person name="Crous P.W."/>
            <person name="Fauchery L."/>
            <person name="Girlanda M."/>
            <person name="Hayes R.D."/>
            <person name="Keri Z."/>
            <person name="LaButti K."/>
            <person name="Lipzen A."/>
            <person name="Lombard V."/>
            <person name="Magnuson J."/>
            <person name="Maillard F."/>
            <person name="Murat C."/>
            <person name="Nolan M."/>
            <person name="Ohm R.A."/>
            <person name="Pangilinan J."/>
            <person name="Pereira M.F."/>
            <person name="Perotto S."/>
            <person name="Peter M."/>
            <person name="Pfister S."/>
            <person name="Riley R."/>
            <person name="Sitrit Y."/>
            <person name="Stielow J.B."/>
            <person name="Szollosi G."/>
            <person name="Zifcakova L."/>
            <person name="Stursova M."/>
            <person name="Spatafora J.W."/>
            <person name="Tedersoo L."/>
            <person name="Vaario L.M."/>
            <person name="Yamada A."/>
            <person name="Yan M."/>
            <person name="Wang P."/>
            <person name="Xu J."/>
            <person name="Bruns T."/>
            <person name="Baldrian P."/>
            <person name="Vilgalys R."/>
            <person name="Dunand C."/>
            <person name="Henrissat B."/>
            <person name="Grigoriev I.V."/>
            <person name="Hibbett D."/>
            <person name="Nagy L.G."/>
            <person name="Martin F.M."/>
        </authorList>
    </citation>
    <scope>NUCLEOTIDE SEQUENCE</scope>
    <source>
        <strain evidence="1">P2</strain>
    </source>
</reference>
<comment type="caution">
    <text evidence="1">The sequence shown here is derived from an EMBL/GenBank/DDBJ whole genome shotgun (WGS) entry which is preliminary data.</text>
</comment>
<gene>
    <name evidence="1" type="ORF">BDM02DRAFT_1838522</name>
</gene>
<reference evidence="1" key="1">
    <citation type="submission" date="2019-10" db="EMBL/GenBank/DDBJ databases">
        <authorList>
            <consortium name="DOE Joint Genome Institute"/>
            <person name="Kuo A."/>
            <person name="Miyauchi S."/>
            <person name="Kiss E."/>
            <person name="Drula E."/>
            <person name="Kohler A."/>
            <person name="Sanchez-Garcia M."/>
            <person name="Andreopoulos B."/>
            <person name="Barry K.W."/>
            <person name="Bonito G."/>
            <person name="Buee M."/>
            <person name="Carver A."/>
            <person name="Chen C."/>
            <person name="Cichocki N."/>
            <person name="Clum A."/>
            <person name="Culley D."/>
            <person name="Crous P.W."/>
            <person name="Fauchery L."/>
            <person name="Girlanda M."/>
            <person name="Hayes R."/>
            <person name="Keri Z."/>
            <person name="Labutti K."/>
            <person name="Lipzen A."/>
            <person name="Lombard V."/>
            <person name="Magnuson J."/>
            <person name="Maillard F."/>
            <person name="Morin E."/>
            <person name="Murat C."/>
            <person name="Nolan M."/>
            <person name="Ohm R."/>
            <person name="Pangilinan J."/>
            <person name="Pereira M."/>
            <person name="Perotto S."/>
            <person name="Peter M."/>
            <person name="Riley R."/>
            <person name="Sitrit Y."/>
            <person name="Stielow B."/>
            <person name="Szollosi G."/>
            <person name="Zifcakova L."/>
            <person name="Stursova M."/>
            <person name="Spatafora J.W."/>
            <person name="Tedersoo L."/>
            <person name="Vaario L.-M."/>
            <person name="Yamada A."/>
            <person name="Yan M."/>
            <person name="Wang P."/>
            <person name="Xu J."/>
            <person name="Bruns T."/>
            <person name="Baldrian P."/>
            <person name="Vilgalys R."/>
            <person name="Henrissat B."/>
            <person name="Grigoriev I.V."/>
            <person name="Hibbett D."/>
            <person name="Nagy L.G."/>
            <person name="Martin F.M."/>
        </authorList>
    </citation>
    <scope>NUCLEOTIDE SEQUENCE</scope>
    <source>
        <strain evidence="1">P2</strain>
    </source>
</reference>
<keyword evidence="2" id="KW-1185">Reference proteome</keyword>
<protein>
    <submittedName>
        <fullName evidence="1">Uncharacterized protein</fullName>
    </submittedName>
</protein>
<evidence type="ECO:0000313" key="1">
    <source>
        <dbReference type="EMBL" id="KAF9649507.1"/>
    </source>
</evidence>
<evidence type="ECO:0000313" key="2">
    <source>
        <dbReference type="Proteomes" id="UP000886501"/>
    </source>
</evidence>
<sequence>MVVNLALAGTAFLLLKNMWMIYRSPVPVSLVAVVSCVCLIVLAIPVPVWLTMRSTGTLVPITRSLIKDFVNTKTGRKPPVRRRSTMPPKQQTDPLPTPADDEAPVRRFLIRETEREGYETDSQCVSWMFARNIDSDVSNAILGFIPEIVWHSGIQDTPLIQVYDVLLQCFSPSTEESKPVLIPHMRDKASDAAKAFVHLFVQRQCIGDEDQELIDRLRKKSKTPLSWRRYGSDQDLDSTLGLVDKLLGHDVSIPWTKFVLSFNHHSWLSHILLYRAWDTTRDTGNLTSDVTGFIEYTMALDPPAASSVEADCLLMIGLLVGMPIHTDDLLLGEIFSKYTEGQSLDSQMEALRLATPMIGNQIAQLSYELFHTVIASSVPEDTKWEAARLTMNGAYNWDKYLPWVEDPKDVLTFLEHHFELQAKGESHDSPITNALRALAYASGKETIEALKKFDCVKLSYVKGICRSFKDEKPFQLRKAILFYVPLVESRWFDPAVEILDEDGRREFCQDWASGVDGIEQTKDVKKAVASVLFGMANSATWRPHIPQDKWKLLEYFNELPDESPSRLRCEANEEFVPALKAMDNRGVLKLWLAILWRAYADLKPVVRDQLVDNTREVIEASPHDVGLFMAVMESEKTAVENEMLGYSRWSIDEKAIKLREKTDKLQQAKKKLEDVVESVVEAKARKLNVDLF</sequence>